<proteinExistence type="predicted"/>
<organism evidence="1 2">
    <name type="scientific">Bradymonas sediminis</name>
    <dbReference type="NCBI Taxonomy" id="1548548"/>
    <lineage>
        <taxon>Bacteria</taxon>
        <taxon>Deltaproteobacteria</taxon>
        <taxon>Bradymonadales</taxon>
        <taxon>Bradymonadaceae</taxon>
        <taxon>Bradymonas</taxon>
    </lineage>
</organism>
<dbReference type="AlphaFoldDB" id="A0A2Z4FQQ8"/>
<protein>
    <submittedName>
        <fullName evidence="1">Uncharacterized protein</fullName>
    </submittedName>
</protein>
<accession>A0A2Z4FQQ8</accession>
<dbReference type="Proteomes" id="UP000249799">
    <property type="component" value="Chromosome"/>
</dbReference>
<name>A0A2Z4FQQ8_9DELT</name>
<keyword evidence="2" id="KW-1185">Reference proteome</keyword>
<dbReference type="KEGG" id="bsed:DN745_18680"/>
<gene>
    <name evidence="1" type="ORF">DN745_18680</name>
</gene>
<reference evidence="1 2" key="1">
    <citation type="submission" date="2018-06" db="EMBL/GenBank/DDBJ databases">
        <title>Lujinxingia sediminis gen. nov. sp. nov., a new facultative anaerobic member of the class Deltaproteobacteria, and proposal of Lujinxingaceae fam. nov.</title>
        <authorList>
            <person name="Guo L.-Y."/>
            <person name="Li C.-M."/>
            <person name="Wang S."/>
            <person name="Du Z.-J."/>
        </authorList>
    </citation>
    <scope>NUCLEOTIDE SEQUENCE [LARGE SCALE GENOMIC DNA]</scope>
    <source>
        <strain evidence="1 2">FA350</strain>
    </source>
</reference>
<evidence type="ECO:0000313" key="1">
    <source>
        <dbReference type="EMBL" id="AWV91242.1"/>
    </source>
</evidence>
<dbReference type="OrthoDB" id="5526209at2"/>
<dbReference type="EMBL" id="CP030032">
    <property type="protein sequence ID" value="AWV91242.1"/>
    <property type="molecule type" value="Genomic_DNA"/>
</dbReference>
<sequence>MTWHSVGKNLARILLTCAIILGIGAAIVVLSPESKATRVAVDTARANIFWMTPSTPSNTQKFTAALRDLGHEPPRAYRLNDNNVYFSTRVTHKSPEMLVHEYQQAFVNSGLNSRAWLQSTEGLLSQPSTASRMTQFDERSEAAMAGEVLPASVSRNHFVMTGMLVNNPADSQSEDDSLTASVEAIEKARVRLAASYTQCGGDPAALKRAQQRAKNQPLQEGSAAQKLDTALARQSSCDSGGPQYCSDLRERLNAGNAELKAIEAAINAQPGLKDCEALRKFDRDTLSMMSEQMTDRVYAFRSLEATRDPASGQTMVTASWSDEEFDMNSVLADEYPVSRNGADEIPLCDSCKRALSFDGTADEALYSTHSLWSTEPVSRVASEYISSLTRDGWDYIDGDSLARQVLARIETPEPDTGSVLRFRRDQQSMTINLRSDRNSGRTLITVGTTQ</sequence>
<evidence type="ECO:0000313" key="2">
    <source>
        <dbReference type="Proteomes" id="UP000249799"/>
    </source>
</evidence>